<protein>
    <submittedName>
        <fullName evidence="2">Uncharacterized protein</fullName>
    </submittedName>
</protein>
<dbReference type="AlphaFoldDB" id="A0A5J4WV93"/>
<proteinExistence type="predicted"/>
<feature type="region of interest" description="Disordered" evidence="1">
    <location>
        <begin position="1"/>
        <end position="21"/>
    </location>
</feature>
<organism evidence="2 3">
    <name type="scientific">Streblomastix strix</name>
    <dbReference type="NCBI Taxonomy" id="222440"/>
    <lineage>
        <taxon>Eukaryota</taxon>
        <taxon>Metamonada</taxon>
        <taxon>Preaxostyla</taxon>
        <taxon>Oxymonadida</taxon>
        <taxon>Streblomastigidae</taxon>
        <taxon>Streblomastix</taxon>
    </lineage>
</organism>
<evidence type="ECO:0000256" key="1">
    <source>
        <dbReference type="SAM" id="MobiDB-lite"/>
    </source>
</evidence>
<reference evidence="2 3" key="1">
    <citation type="submission" date="2019-03" db="EMBL/GenBank/DDBJ databases">
        <title>Single cell metagenomics reveals metabolic interactions within the superorganism composed of flagellate Streblomastix strix and complex community of Bacteroidetes bacteria on its surface.</title>
        <authorList>
            <person name="Treitli S.C."/>
            <person name="Kolisko M."/>
            <person name="Husnik F."/>
            <person name="Keeling P."/>
            <person name="Hampl V."/>
        </authorList>
    </citation>
    <scope>NUCLEOTIDE SEQUENCE [LARGE SCALE GENOMIC DNA]</scope>
    <source>
        <strain evidence="2">ST1C</strain>
    </source>
</reference>
<dbReference type="EMBL" id="SNRW01001035">
    <property type="protein sequence ID" value="KAA6398099.1"/>
    <property type="molecule type" value="Genomic_DNA"/>
</dbReference>
<accession>A0A5J4WV93</accession>
<name>A0A5J4WV93_9EUKA</name>
<sequence>MQHQQVAREAAQVHHKPRETFPINGNARKIAFSRDCIVRGQVAITGIKQIYILKKHSTQLLRTPIREPKVEKGG</sequence>
<evidence type="ECO:0000313" key="2">
    <source>
        <dbReference type="EMBL" id="KAA6398099.1"/>
    </source>
</evidence>
<gene>
    <name evidence="2" type="ORF">EZS28_006376</name>
</gene>
<dbReference type="Proteomes" id="UP000324800">
    <property type="component" value="Unassembled WGS sequence"/>
</dbReference>
<evidence type="ECO:0000313" key="3">
    <source>
        <dbReference type="Proteomes" id="UP000324800"/>
    </source>
</evidence>
<comment type="caution">
    <text evidence="2">The sequence shown here is derived from an EMBL/GenBank/DDBJ whole genome shotgun (WGS) entry which is preliminary data.</text>
</comment>